<evidence type="ECO:0000313" key="3">
    <source>
        <dbReference type="Proteomes" id="UP000326396"/>
    </source>
</evidence>
<gene>
    <name evidence="2" type="ORF">E3N88_32361</name>
</gene>
<keyword evidence="3" id="KW-1185">Reference proteome</keyword>
<proteinExistence type="predicted"/>
<dbReference type="Proteomes" id="UP000326396">
    <property type="component" value="Linkage Group LG6"/>
</dbReference>
<comment type="caution">
    <text evidence="2">The sequence shown here is derived from an EMBL/GenBank/DDBJ whole genome shotgun (WGS) entry which is preliminary data.</text>
</comment>
<accession>A0A5N6M8U5</accession>
<name>A0A5N6M8U5_9ASTR</name>
<dbReference type="InterPro" id="IPR041577">
    <property type="entry name" value="RT_RNaseH_2"/>
</dbReference>
<dbReference type="SUPFAM" id="SSF56672">
    <property type="entry name" value="DNA/RNA polymerases"/>
    <property type="match status" value="1"/>
</dbReference>
<evidence type="ECO:0000259" key="1">
    <source>
        <dbReference type="Pfam" id="PF17919"/>
    </source>
</evidence>
<dbReference type="Pfam" id="PF17919">
    <property type="entry name" value="RT_RNaseH_2"/>
    <property type="match status" value="1"/>
</dbReference>
<organism evidence="2 3">
    <name type="scientific">Mikania micrantha</name>
    <name type="common">bitter vine</name>
    <dbReference type="NCBI Taxonomy" id="192012"/>
    <lineage>
        <taxon>Eukaryota</taxon>
        <taxon>Viridiplantae</taxon>
        <taxon>Streptophyta</taxon>
        <taxon>Embryophyta</taxon>
        <taxon>Tracheophyta</taxon>
        <taxon>Spermatophyta</taxon>
        <taxon>Magnoliopsida</taxon>
        <taxon>eudicotyledons</taxon>
        <taxon>Gunneridae</taxon>
        <taxon>Pentapetalae</taxon>
        <taxon>asterids</taxon>
        <taxon>campanulids</taxon>
        <taxon>Asterales</taxon>
        <taxon>Asteraceae</taxon>
        <taxon>Asteroideae</taxon>
        <taxon>Heliantheae alliance</taxon>
        <taxon>Eupatorieae</taxon>
        <taxon>Mikania</taxon>
    </lineage>
</organism>
<feature type="domain" description="Reverse transcriptase/retrotransposon-derived protein RNase H-like" evidence="1">
    <location>
        <begin position="73"/>
        <end position="130"/>
    </location>
</feature>
<dbReference type="InterPro" id="IPR043128">
    <property type="entry name" value="Rev_trsase/Diguanyl_cyclase"/>
</dbReference>
<dbReference type="AlphaFoldDB" id="A0A5N6M8U5"/>
<dbReference type="PANTHER" id="PTHR34072:SF52">
    <property type="entry name" value="RIBONUCLEASE H"/>
    <property type="match status" value="1"/>
</dbReference>
<dbReference type="Gene3D" id="3.30.70.270">
    <property type="match status" value="1"/>
</dbReference>
<dbReference type="OrthoDB" id="415724at2759"/>
<dbReference type="PANTHER" id="PTHR34072">
    <property type="entry name" value="ENZYMATIC POLYPROTEIN-RELATED"/>
    <property type="match status" value="1"/>
</dbReference>
<dbReference type="InterPro" id="IPR043502">
    <property type="entry name" value="DNA/RNA_pol_sf"/>
</dbReference>
<protein>
    <recommendedName>
        <fullName evidence="1">Reverse transcriptase/retrotransposon-derived protein RNase H-like domain-containing protein</fullName>
    </recommendedName>
</protein>
<reference evidence="2 3" key="1">
    <citation type="submission" date="2019-05" db="EMBL/GenBank/DDBJ databases">
        <title>Mikania micrantha, genome provides insights into the molecular mechanism of rapid growth.</title>
        <authorList>
            <person name="Liu B."/>
        </authorList>
    </citation>
    <scope>NUCLEOTIDE SEQUENCE [LARGE SCALE GENOMIC DNA]</scope>
    <source>
        <strain evidence="2">NLD-2019</strain>
        <tissue evidence="2">Leaf</tissue>
    </source>
</reference>
<evidence type="ECO:0000313" key="2">
    <source>
        <dbReference type="EMBL" id="KAD3336842.1"/>
    </source>
</evidence>
<dbReference type="FunFam" id="3.30.70.270:FF:000020">
    <property type="entry name" value="Transposon Tf2-6 polyprotein-like Protein"/>
    <property type="match status" value="1"/>
</dbReference>
<sequence>MVAGKKGHIVNENGVHVDPAKIEAMKNWSTPKTPTEIHSFLGLASYYRRFILNFSQIVVPITSLTQKDRPYDWGPKKEEEFQTLKQKLCDAPVLTPPDANDDFVDYSDASNQGLGCVLMQRGKVVAYASR</sequence>
<dbReference type="EMBL" id="SZYD01000016">
    <property type="protein sequence ID" value="KAD3336842.1"/>
    <property type="molecule type" value="Genomic_DNA"/>
</dbReference>